<dbReference type="Proteomes" id="UP000007058">
    <property type="component" value="Chromosome"/>
</dbReference>
<dbReference type="Gene3D" id="3.30.565.10">
    <property type="entry name" value="Histidine kinase-like ATPase, C-terminal domain"/>
    <property type="match status" value="1"/>
</dbReference>
<protein>
    <recommendedName>
        <fullName evidence="3">histidine kinase</fullName>
        <ecNumber evidence="3">2.7.13.3</ecNumber>
    </recommendedName>
</protein>
<feature type="domain" description="PAC" evidence="15">
    <location>
        <begin position="279"/>
        <end position="331"/>
    </location>
</feature>
<dbReference type="InterPro" id="IPR035965">
    <property type="entry name" value="PAS-like_dom_sf"/>
</dbReference>
<dbReference type="PROSITE" id="PS50112">
    <property type="entry name" value="PAS"/>
    <property type="match status" value="1"/>
</dbReference>
<dbReference type="NCBIfam" id="TIGR00229">
    <property type="entry name" value="sensory_box"/>
    <property type="match status" value="1"/>
</dbReference>
<dbReference type="SUPFAM" id="SSF47384">
    <property type="entry name" value="Homodimeric domain of signal transducing histidine kinase"/>
    <property type="match status" value="1"/>
</dbReference>
<dbReference type="Pfam" id="PF00512">
    <property type="entry name" value="HisKA"/>
    <property type="match status" value="1"/>
</dbReference>
<keyword evidence="11" id="KW-0175">Coiled coil</keyword>
<dbReference type="InterPro" id="IPR001610">
    <property type="entry name" value="PAC"/>
</dbReference>
<dbReference type="GO" id="GO:0005524">
    <property type="term" value="F:ATP binding"/>
    <property type="evidence" value="ECO:0007669"/>
    <property type="project" value="UniProtKB-KW"/>
</dbReference>
<evidence type="ECO:0000256" key="9">
    <source>
        <dbReference type="ARBA" id="ARBA00023012"/>
    </source>
</evidence>
<evidence type="ECO:0000256" key="5">
    <source>
        <dbReference type="ARBA" id="ARBA00022679"/>
    </source>
</evidence>
<dbReference type="SMART" id="SM00091">
    <property type="entry name" value="PAS"/>
    <property type="match status" value="1"/>
</dbReference>
<proteinExistence type="predicted"/>
<evidence type="ECO:0000313" key="17">
    <source>
        <dbReference type="Proteomes" id="UP000007058"/>
    </source>
</evidence>
<dbReference type="GO" id="GO:0009927">
    <property type="term" value="F:histidine phosphotransfer kinase activity"/>
    <property type="evidence" value="ECO:0007669"/>
    <property type="project" value="TreeGrafter"/>
</dbReference>
<dbReference type="PANTHER" id="PTHR43047:SF72">
    <property type="entry name" value="OSMOSENSING HISTIDINE PROTEIN KINASE SLN1"/>
    <property type="match status" value="1"/>
</dbReference>
<dbReference type="Gene3D" id="1.10.287.130">
    <property type="match status" value="1"/>
</dbReference>
<dbReference type="KEGG" id="mag:amb0667"/>
<feature type="region of interest" description="Disordered" evidence="12">
    <location>
        <begin position="19"/>
        <end position="89"/>
    </location>
</feature>
<keyword evidence="10" id="KW-0472">Membrane</keyword>
<evidence type="ECO:0000256" key="2">
    <source>
        <dbReference type="ARBA" id="ARBA00004370"/>
    </source>
</evidence>
<dbReference type="PROSITE" id="PS50113">
    <property type="entry name" value="PAC"/>
    <property type="match status" value="1"/>
</dbReference>
<evidence type="ECO:0000313" key="16">
    <source>
        <dbReference type="EMBL" id="BAE49471.1"/>
    </source>
</evidence>
<dbReference type="Pfam" id="PF02518">
    <property type="entry name" value="HATPase_c"/>
    <property type="match status" value="1"/>
</dbReference>
<keyword evidence="9" id="KW-0902">Two-component regulatory system</keyword>
<feature type="domain" description="PAS" evidence="14">
    <location>
        <begin position="203"/>
        <end position="275"/>
    </location>
</feature>
<comment type="subcellular location">
    <subcellularLocation>
        <location evidence="2">Membrane</location>
    </subcellularLocation>
</comment>
<dbReference type="SMART" id="SM00387">
    <property type="entry name" value="HATPase_c"/>
    <property type="match status" value="1"/>
</dbReference>
<dbReference type="CDD" id="cd16922">
    <property type="entry name" value="HATPase_EvgS-ArcB-TorS-like"/>
    <property type="match status" value="1"/>
</dbReference>
<dbReference type="SMART" id="SM00086">
    <property type="entry name" value="PAC"/>
    <property type="match status" value="1"/>
</dbReference>
<dbReference type="HOGENOM" id="CLU_000445_89_2_5"/>
<evidence type="ECO:0000256" key="10">
    <source>
        <dbReference type="ARBA" id="ARBA00023136"/>
    </source>
</evidence>
<reference evidence="16 17" key="1">
    <citation type="journal article" date="2005" name="DNA Res.">
        <title>Complete genome sequence of the facultative anaerobic magnetotactic bacterium Magnetospirillum sp. strain AMB-1.</title>
        <authorList>
            <person name="Matsunaga T."/>
            <person name="Okamura Y."/>
            <person name="Fukuda Y."/>
            <person name="Wahyudi A.T."/>
            <person name="Murase Y."/>
            <person name="Takeyama H."/>
        </authorList>
    </citation>
    <scope>NUCLEOTIDE SEQUENCE [LARGE SCALE GENOMIC DNA]</scope>
    <source>
        <strain evidence="17">ATCC 700264 / AMB-1</strain>
    </source>
</reference>
<feature type="domain" description="Histidine kinase" evidence="13">
    <location>
        <begin position="367"/>
        <end position="586"/>
    </location>
</feature>
<evidence type="ECO:0000256" key="3">
    <source>
        <dbReference type="ARBA" id="ARBA00012438"/>
    </source>
</evidence>
<evidence type="ECO:0000256" key="8">
    <source>
        <dbReference type="ARBA" id="ARBA00022840"/>
    </source>
</evidence>
<dbReference type="AlphaFoldDB" id="Q2W9K4"/>
<dbReference type="InterPro" id="IPR000700">
    <property type="entry name" value="PAS-assoc_C"/>
</dbReference>
<dbReference type="PROSITE" id="PS50109">
    <property type="entry name" value="HIS_KIN"/>
    <property type="match status" value="1"/>
</dbReference>
<dbReference type="SMART" id="SM00388">
    <property type="entry name" value="HisKA"/>
    <property type="match status" value="1"/>
</dbReference>
<evidence type="ECO:0000256" key="1">
    <source>
        <dbReference type="ARBA" id="ARBA00000085"/>
    </source>
</evidence>
<dbReference type="InterPro" id="IPR004358">
    <property type="entry name" value="Sig_transdc_His_kin-like_C"/>
</dbReference>
<dbReference type="InterPro" id="IPR003661">
    <property type="entry name" value="HisK_dim/P_dom"/>
</dbReference>
<evidence type="ECO:0000256" key="7">
    <source>
        <dbReference type="ARBA" id="ARBA00022777"/>
    </source>
</evidence>
<dbReference type="SUPFAM" id="SSF55874">
    <property type="entry name" value="ATPase domain of HSP90 chaperone/DNA topoisomerase II/histidine kinase"/>
    <property type="match status" value="1"/>
</dbReference>
<evidence type="ECO:0000259" key="15">
    <source>
        <dbReference type="PROSITE" id="PS50113"/>
    </source>
</evidence>
<keyword evidence="6" id="KW-0547">Nucleotide-binding</keyword>
<evidence type="ECO:0000256" key="4">
    <source>
        <dbReference type="ARBA" id="ARBA00022553"/>
    </source>
</evidence>
<evidence type="ECO:0000256" key="11">
    <source>
        <dbReference type="SAM" id="Coils"/>
    </source>
</evidence>
<dbReference type="InterPro" id="IPR005467">
    <property type="entry name" value="His_kinase_dom"/>
</dbReference>
<dbReference type="STRING" id="342108.amb0667"/>
<dbReference type="Gene3D" id="3.30.450.20">
    <property type="entry name" value="PAS domain"/>
    <property type="match status" value="1"/>
</dbReference>
<dbReference type="EC" id="2.7.13.3" evidence="3"/>
<dbReference type="SUPFAM" id="SSF55785">
    <property type="entry name" value="PYP-like sensor domain (PAS domain)"/>
    <property type="match status" value="1"/>
</dbReference>
<keyword evidence="17" id="KW-1185">Reference proteome</keyword>
<dbReference type="Pfam" id="PF08447">
    <property type="entry name" value="PAS_3"/>
    <property type="match status" value="1"/>
</dbReference>
<feature type="compositionally biased region" description="Low complexity" evidence="12">
    <location>
        <begin position="23"/>
        <end position="34"/>
    </location>
</feature>
<dbReference type="InterPro" id="IPR036890">
    <property type="entry name" value="HATPase_C_sf"/>
</dbReference>
<dbReference type="PRINTS" id="PR00344">
    <property type="entry name" value="BCTRLSENSOR"/>
</dbReference>
<dbReference type="InterPro" id="IPR036097">
    <property type="entry name" value="HisK_dim/P_sf"/>
</dbReference>
<evidence type="ECO:0000256" key="12">
    <source>
        <dbReference type="SAM" id="MobiDB-lite"/>
    </source>
</evidence>
<gene>
    <name evidence="16" type="ordered locus">amb0667</name>
</gene>
<dbReference type="InterPro" id="IPR013655">
    <property type="entry name" value="PAS_fold_3"/>
</dbReference>
<organism evidence="16 17">
    <name type="scientific">Paramagnetospirillum magneticum (strain ATCC 700264 / AMB-1)</name>
    <name type="common">Magnetospirillum magneticum</name>
    <dbReference type="NCBI Taxonomy" id="342108"/>
    <lineage>
        <taxon>Bacteria</taxon>
        <taxon>Pseudomonadati</taxon>
        <taxon>Pseudomonadota</taxon>
        <taxon>Alphaproteobacteria</taxon>
        <taxon>Rhodospirillales</taxon>
        <taxon>Magnetospirillaceae</taxon>
        <taxon>Paramagnetospirillum</taxon>
    </lineage>
</organism>
<dbReference type="PANTHER" id="PTHR43047">
    <property type="entry name" value="TWO-COMPONENT HISTIDINE PROTEIN KINASE"/>
    <property type="match status" value="1"/>
</dbReference>
<keyword evidence="8" id="KW-0067">ATP-binding</keyword>
<evidence type="ECO:0000259" key="13">
    <source>
        <dbReference type="PROSITE" id="PS50109"/>
    </source>
</evidence>
<evidence type="ECO:0000256" key="6">
    <source>
        <dbReference type="ARBA" id="ARBA00022741"/>
    </source>
</evidence>
<dbReference type="GO" id="GO:0005886">
    <property type="term" value="C:plasma membrane"/>
    <property type="evidence" value="ECO:0007669"/>
    <property type="project" value="TreeGrafter"/>
</dbReference>
<keyword evidence="5" id="KW-0808">Transferase</keyword>
<dbReference type="CDD" id="cd00130">
    <property type="entry name" value="PAS"/>
    <property type="match status" value="1"/>
</dbReference>
<dbReference type="FunFam" id="1.10.287.130:FF:000038">
    <property type="entry name" value="Sensory transduction histidine kinase"/>
    <property type="match status" value="1"/>
</dbReference>
<keyword evidence="4" id="KW-0597">Phosphoprotein</keyword>
<dbReference type="InterPro" id="IPR003594">
    <property type="entry name" value="HATPase_dom"/>
</dbReference>
<dbReference type="GO" id="GO:0000155">
    <property type="term" value="F:phosphorelay sensor kinase activity"/>
    <property type="evidence" value="ECO:0007669"/>
    <property type="project" value="InterPro"/>
</dbReference>
<sequence>MRPSMAEASALIWASMRARRAGRASNSSRSTSTAVNCFSQNVPGNRAALSDGGPLEGAQDSFRDRDEGGRSAQPRKASPAPISSMSRRRSVVMTVPPVPAMIGRRSPCDNCGSAGQGLHPGRILPFGHLVWPGGHAYLYLMRGMLEVGLPVRTPRGIGPGRESLRDETPARLRARVKALEIAQREAQRTQRVLLATTRALRESEERYALAMRGPNEGLWDWNPITKELYLSARLLSILGFESDTLRTTSHEWLELVHPEDRDRYQATLVRHLKGEDAHFECEYRVTDRDGRWRWVLARGLAVLDADGVATRMVGSIGDVTERHAYQRALQEANEQLEQRVVERTRELDLARCQAEEANRCKSEFLANMSHELRTPLNAIIGFSDVMRSGVFGPVGNARYGEYIGWIWDSGHHLLRIINDILDLAKVEVGRFDLSRESTPVLPLLESAIRLVSERATRAEVNVGCKAEPGLGDAMLDPLRMKQVLLNLLSNAVKFTPAGGSVSLEARHEGTDLVLIVADTGIGMDEESLEKALQPFVQVESSLSRRYAGTGLGLPLAKSFSELHGGSLDLVSRPGEGTTVTVRIPRK</sequence>
<dbReference type="CDD" id="cd00082">
    <property type="entry name" value="HisKA"/>
    <property type="match status" value="1"/>
</dbReference>
<feature type="coiled-coil region" evidence="11">
    <location>
        <begin position="326"/>
        <end position="353"/>
    </location>
</feature>
<comment type="catalytic activity">
    <reaction evidence="1">
        <text>ATP + protein L-histidine = ADP + protein N-phospho-L-histidine.</text>
        <dbReference type="EC" id="2.7.13.3"/>
    </reaction>
</comment>
<dbReference type="InterPro" id="IPR000014">
    <property type="entry name" value="PAS"/>
</dbReference>
<accession>Q2W9K4</accession>
<keyword evidence="7 16" id="KW-0418">Kinase</keyword>
<name>Q2W9K4_PARM1</name>
<dbReference type="EMBL" id="AP007255">
    <property type="protein sequence ID" value="BAE49471.1"/>
    <property type="molecule type" value="Genomic_DNA"/>
</dbReference>
<evidence type="ECO:0000259" key="14">
    <source>
        <dbReference type="PROSITE" id="PS50112"/>
    </source>
</evidence>